<gene>
    <name evidence="6" type="ORF">AYO20_08782</name>
</gene>
<organism evidence="6 7">
    <name type="scientific">Fonsecaea nubica</name>
    <dbReference type="NCBI Taxonomy" id="856822"/>
    <lineage>
        <taxon>Eukaryota</taxon>
        <taxon>Fungi</taxon>
        <taxon>Dikarya</taxon>
        <taxon>Ascomycota</taxon>
        <taxon>Pezizomycotina</taxon>
        <taxon>Eurotiomycetes</taxon>
        <taxon>Chaetothyriomycetidae</taxon>
        <taxon>Chaetothyriales</taxon>
        <taxon>Herpotrichiellaceae</taxon>
        <taxon>Fonsecaea</taxon>
    </lineage>
</organism>
<dbReference type="AlphaFoldDB" id="A0A178CLN1"/>
<dbReference type="PANTHER" id="PTHR40621:SF6">
    <property type="entry name" value="AP-1-LIKE TRANSCRIPTION FACTOR YAP1-RELATED"/>
    <property type="match status" value="1"/>
</dbReference>
<dbReference type="GO" id="GO:0090575">
    <property type="term" value="C:RNA polymerase II transcription regulator complex"/>
    <property type="evidence" value="ECO:0007669"/>
    <property type="project" value="TreeGrafter"/>
</dbReference>
<dbReference type="RefSeq" id="XP_022496978.1">
    <property type="nucleotide sequence ID" value="XM_022647058.1"/>
</dbReference>
<dbReference type="SUPFAM" id="SSF57959">
    <property type="entry name" value="Leucine zipper domain"/>
    <property type="match status" value="1"/>
</dbReference>
<feature type="region of interest" description="Disordered" evidence="4">
    <location>
        <begin position="23"/>
        <end position="43"/>
    </location>
</feature>
<dbReference type="PROSITE" id="PS00036">
    <property type="entry name" value="BZIP_BASIC"/>
    <property type="match status" value="1"/>
</dbReference>
<dbReference type="PANTHER" id="PTHR40621">
    <property type="entry name" value="TRANSCRIPTION FACTOR KAPC-RELATED"/>
    <property type="match status" value="1"/>
</dbReference>
<evidence type="ECO:0000256" key="1">
    <source>
        <dbReference type="ARBA" id="ARBA00004123"/>
    </source>
</evidence>
<dbReference type="Gene3D" id="1.20.5.170">
    <property type="match status" value="1"/>
</dbReference>
<dbReference type="Proteomes" id="UP000185904">
    <property type="component" value="Unassembled WGS sequence"/>
</dbReference>
<evidence type="ECO:0000259" key="5">
    <source>
        <dbReference type="PROSITE" id="PS50217"/>
    </source>
</evidence>
<evidence type="ECO:0000313" key="7">
    <source>
        <dbReference type="Proteomes" id="UP000185904"/>
    </source>
</evidence>
<evidence type="ECO:0000313" key="6">
    <source>
        <dbReference type="EMBL" id="OAL30304.1"/>
    </source>
</evidence>
<dbReference type="InterPro" id="IPR004827">
    <property type="entry name" value="bZIP"/>
</dbReference>
<comment type="caution">
    <text evidence="6">The sequence shown here is derived from an EMBL/GenBank/DDBJ whole genome shotgun (WGS) entry which is preliminary data.</text>
</comment>
<dbReference type="Pfam" id="PF00170">
    <property type="entry name" value="bZIP_1"/>
    <property type="match status" value="1"/>
</dbReference>
<evidence type="ECO:0000256" key="3">
    <source>
        <dbReference type="SAM" id="Coils"/>
    </source>
</evidence>
<keyword evidence="7" id="KW-1185">Reference proteome</keyword>
<accession>A0A178CLN1</accession>
<feature type="domain" description="BZIP" evidence="5">
    <location>
        <begin position="122"/>
        <end position="185"/>
    </location>
</feature>
<dbReference type="GO" id="GO:0000976">
    <property type="term" value="F:transcription cis-regulatory region binding"/>
    <property type="evidence" value="ECO:0007669"/>
    <property type="project" value="InterPro"/>
</dbReference>
<dbReference type="GeneID" id="34592185"/>
<proteinExistence type="predicted"/>
<keyword evidence="3" id="KW-0175">Coiled coil</keyword>
<evidence type="ECO:0000256" key="4">
    <source>
        <dbReference type="SAM" id="MobiDB-lite"/>
    </source>
</evidence>
<dbReference type="SMART" id="SM00338">
    <property type="entry name" value="BRLZ"/>
    <property type="match status" value="1"/>
</dbReference>
<dbReference type="EMBL" id="LVCJ01000073">
    <property type="protein sequence ID" value="OAL30304.1"/>
    <property type="molecule type" value="Genomic_DNA"/>
</dbReference>
<dbReference type="OrthoDB" id="4145961at2759"/>
<dbReference type="CDD" id="cd14688">
    <property type="entry name" value="bZIP_YAP"/>
    <property type="match status" value="1"/>
</dbReference>
<keyword evidence="2" id="KW-0539">Nucleus</keyword>
<comment type="subcellular location">
    <subcellularLocation>
        <location evidence="1">Nucleus</location>
    </subcellularLocation>
</comment>
<name>A0A178CLN1_9EURO</name>
<dbReference type="InterPro" id="IPR050936">
    <property type="entry name" value="AP-1-like"/>
</dbReference>
<protein>
    <recommendedName>
        <fullName evidence="5">BZIP domain-containing protein</fullName>
    </recommendedName>
</protein>
<dbReference type="GO" id="GO:0001228">
    <property type="term" value="F:DNA-binding transcription activator activity, RNA polymerase II-specific"/>
    <property type="evidence" value="ECO:0007669"/>
    <property type="project" value="TreeGrafter"/>
</dbReference>
<feature type="coiled-coil region" evidence="3">
    <location>
        <begin position="147"/>
        <end position="181"/>
    </location>
</feature>
<reference evidence="6 7" key="1">
    <citation type="submission" date="2016-03" db="EMBL/GenBank/DDBJ databases">
        <title>The draft genome sequence of Fonsecaea nubica causative agent of cutaneous subcutaneous infection in human host.</title>
        <authorList>
            <person name="Costa F."/>
            <person name="Sybren D.H."/>
            <person name="Raittz R.T."/>
            <person name="Weiss V.A."/>
            <person name="Leao A.C."/>
            <person name="Gomes R."/>
            <person name="De Souza E.M."/>
            <person name="Pedrosa F.O."/>
            <person name="Steffens M.B."/>
            <person name="Bombassaro A."/>
            <person name="Tadra-Sfeir M.Z."/>
            <person name="Moreno L.F."/>
            <person name="Najafzadeh M.J."/>
            <person name="Felipe M.S."/>
            <person name="Teixeira M."/>
            <person name="Sun J."/>
            <person name="Xi L."/>
            <person name="Castro M.A."/>
            <person name="Vicente V.A."/>
        </authorList>
    </citation>
    <scope>NUCLEOTIDE SEQUENCE [LARGE SCALE GENOMIC DNA]</scope>
    <source>
        <strain evidence="6 7">CBS 269.64</strain>
    </source>
</reference>
<dbReference type="InterPro" id="IPR046347">
    <property type="entry name" value="bZIP_sf"/>
</dbReference>
<evidence type="ECO:0000256" key="2">
    <source>
        <dbReference type="ARBA" id="ARBA00023242"/>
    </source>
</evidence>
<sequence>MNSQGLFEISPYHTWTGPPFDWDHTPAVHPPNPQSSDSGHAKRLASRSVQSLLDEDYDLFDTEVVDKFLFNVSESHSSKDDYTSSVSFCGMLEAEGTSPPATGARTKVISDTSSPMTEVVIDIPGERRRAQNRAAQRAHRERQKRYVAQLEKRFFALQANYNHLDEKYKKVEREHQSLMRMLSRQIPATPPVAQANMDSFLSVSSNDPLTANEFLLCDQEPEPTMAEGIDGVFSKGLDLFTPRIVNWLGRAGEFSLRLVLEQQKVLWVYRQGISSLSDAVMLDADFILQHRPNISVADENITAGDGKGEIDSDVSQLGSSKDTVWGSRQRSTTTAQLFWKWISVIAGWKTVVAIDLVVLLTAVPFVNEYEMSMSVICDARALGYSGTSSHFFEEATTTTTTHSARTGLI</sequence>
<dbReference type="PROSITE" id="PS50217">
    <property type="entry name" value="BZIP"/>
    <property type="match status" value="1"/>
</dbReference>